<evidence type="ECO:0000313" key="3">
    <source>
        <dbReference type="Proteomes" id="UP000295172"/>
    </source>
</evidence>
<dbReference type="PANTHER" id="PTHR13887:SF41">
    <property type="entry name" value="THIOREDOXIN SUPERFAMILY PROTEIN"/>
    <property type="match status" value="1"/>
</dbReference>
<dbReference type="GO" id="GO:0016491">
    <property type="term" value="F:oxidoreductase activity"/>
    <property type="evidence" value="ECO:0007669"/>
    <property type="project" value="InterPro"/>
</dbReference>
<organism evidence="2 3">
    <name type="scientific">Kribbella turkmenica</name>
    <dbReference type="NCBI Taxonomy" id="2530375"/>
    <lineage>
        <taxon>Bacteria</taxon>
        <taxon>Bacillati</taxon>
        <taxon>Actinomycetota</taxon>
        <taxon>Actinomycetes</taxon>
        <taxon>Propionibacteriales</taxon>
        <taxon>Kribbellaceae</taxon>
        <taxon>Kribbella</taxon>
    </lineage>
</organism>
<dbReference type="PANTHER" id="PTHR13887">
    <property type="entry name" value="GLUTATHIONE S-TRANSFERASE KAPPA"/>
    <property type="match status" value="1"/>
</dbReference>
<protein>
    <submittedName>
        <fullName evidence="2">DsbA family protein</fullName>
    </submittedName>
</protein>
<dbReference type="AlphaFoldDB" id="A0A4R4XAE5"/>
<dbReference type="RefSeq" id="WP_132318540.1">
    <property type="nucleotide sequence ID" value="NZ_SMKR01000032.1"/>
</dbReference>
<keyword evidence="3" id="KW-1185">Reference proteome</keyword>
<dbReference type="EMBL" id="SMKR01000032">
    <property type="protein sequence ID" value="TDD27568.1"/>
    <property type="molecule type" value="Genomic_DNA"/>
</dbReference>
<accession>A0A4R4XAE5</accession>
<dbReference type="InterPro" id="IPR036249">
    <property type="entry name" value="Thioredoxin-like_sf"/>
</dbReference>
<dbReference type="InterPro" id="IPR001853">
    <property type="entry name" value="DSBA-like_thioredoxin_dom"/>
</dbReference>
<gene>
    <name evidence="2" type="ORF">E1218_09910</name>
</gene>
<dbReference type="OrthoDB" id="9799122at2"/>
<dbReference type="Gene3D" id="3.40.30.10">
    <property type="entry name" value="Glutaredoxin"/>
    <property type="match status" value="1"/>
</dbReference>
<sequence>MVVEHWFDFVCPYCYVAQDRNRILRERGLEVVEHAIRIHPEIPPGGRPAGPRVGPAYDFLAREAEAAGLPLRWSARTPNTRTALAAFEWLNSLRPKVAQRFAESVFSAYFGHGHDIESVDLLATMAESAGGSGERLRIALTGGTAYEALARSERQAKEYGVSGTPTWNVLGQSVSGLRPRAWFRDLTTVLRPTG</sequence>
<name>A0A4R4XAE5_9ACTN</name>
<dbReference type="Proteomes" id="UP000295172">
    <property type="component" value="Unassembled WGS sequence"/>
</dbReference>
<reference evidence="2 3" key="1">
    <citation type="submission" date="2019-02" db="EMBL/GenBank/DDBJ databases">
        <title>Draft genome sequences of novel Actinobacteria.</title>
        <authorList>
            <person name="Sahin N."/>
            <person name="Ay H."/>
            <person name="Saygin H."/>
        </authorList>
    </citation>
    <scope>NUCLEOTIDE SEQUENCE [LARGE SCALE GENOMIC DNA]</scope>
    <source>
        <strain evidence="2 3">16K104</strain>
    </source>
</reference>
<dbReference type="Pfam" id="PF01323">
    <property type="entry name" value="DSBA"/>
    <property type="match status" value="1"/>
</dbReference>
<evidence type="ECO:0000313" key="2">
    <source>
        <dbReference type="EMBL" id="TDD27568.1"/>
    </source>
</evidence>
<comment type="caution">
    <text evidence="2">The sequence shown here is derived from an EMBL/GenBank/DDBJ whole genome shotgun (WGS) entry which is preliminary data.</text>
</comment>
<evidence type="ECO:0000259" key="1">
    <source>
        <dbReference type="Pfam" id="PF01323"/>
    </source>
</evidence>
<feature type="domain" description="DSBA-like thioredoxin" evidence="1">
    <location>
        <begin position="3"/>
        <end position="177"/>
    </location>
</feature>
<proteinExistence type="predicted"/>
<dbReference type="SUPFAM" id="SSF52833">
    <property type="entry name" value="Thioredoxin-like"/>
    <property type="match status" value="1"/>
</dbReference>